<dbReference type="HOGENOM" id="CLU_2324811_0_0_1"/>
<protein>
    <submittedName>
        <fullName evidence="1">Integrase core domain containing protein</fullName>
    </submittedName>
</protein>
<evidence type="ECO:0000313" key="1">
    <source>
        <dbReference type="EnsemblPlants" id="PGSC0003DMT400038911"/>
    </source>
</evidence>
<organism evidence="1 2">
    <name type="scientific">Solanum tuberosum</name>
    <name type="common">Potato</name>
    <dbReference type="NCBI Taxonomy" id="4113"/>
    <lineage>
        <taxon>Eukaryota</taxon>
        <taxon>Viridiplantae</taxon>
        <taxon>Streptophyta</taxon>
        <taxon>Embryophyta</taxon>
        <taxon>Tracheophyta</taxon>
        <taxon>Spermatophyta</taxon>
        <taxon>Magnoliopsida</taxon>
        <taxon>eudicotyledons</taxon>
        <taxon>Gunneridae</taxon>
        <taxon>Pentapetalae</taxon>
        <taxon>asterids</taxon>
        <taxon>lamiids</taxon>
        <taxon>Solanales</taxon>
        <taxon>Solanaceae</taxon>
        <taxon>Solanoideae</taxon>
        <taxon>Solaneae</taxon>
        <taxon>Solanum</taxon>
    </lineage>
</organism>
<keyword evidence="2" id="KW-1185">Reference proteome</keyword>
<name>M1B7K5_SOLTU</name>
<dbReference type="EnsemblPlants" id="PGSC0003DMT400038911">
    <property type="protein sequence ID" value="PGSC0003DMT400038911"/>
    <property type="gene ID" value="PGSC0003DMG400015048"/>
</dbReference>
<dbReference type="Gramene" id="PGSC0003DMT400038911">
    <property type="protein sequence ID" value="PGSC0003DMT400038911"/>
    <property type="gene ID" value="PGSC0003DMG400015048"/>
</dbReference>
<reference evidence="2" key="1">
    <citation type="journal article" date="2011" name="Nature">
        <title>Genome sequence and analysis of the tuber crop potato.</title>
        <authorList>
            <consortium name="The Potato Genome Sequencing Consortium"/>
        </authorList>
    </citation>
    <scope>NUCLEOTIDE SEQUENCE [LARGE SCALE GENOMIC DNA]</scope>
    <source>
        <strain evidence="2">cv. DM1-3 516 R44</strain>
    </source>
</reference>
<dbReference type="AlphaFoldDB" id="M1B7K5"/>
<reference evidence="1" key="2">
    <citation type="submission" date="2015-06" db="UniProtKB">
        <authorList>
            <consortium name="EnsemblPlants"/>
        </authorList>
    </citation>
    <scope>IDENTIFICATION</scope>
    <source>
        <strain evidence="1">DM1-3 516 R44</strain>
    </source>
</reference>
<evidence type="ECO:0000313" key="2">
    <source>
        <dbReference type="Proteomes" id="UP000011115"/>
    </source>
</evidence>
<dbReference type="Proteomes" id="UP000011115">
    <property type="component" value="Unassembled WGS sequence"/>
</dbReference>
<accession>M1B7K5</accession>
<dbReference type="InParanoid" id="M1B7K5"/>
<sequence length="99" mass="11468">MGSSNYLAWASSVELWYKGQGVQDHLPNNTSVVNEKTKPSDEDAKAKAQWEKVDAQLCSLLWRSIDSKLMPLFRPFQTCYSVWEKHVLYTLMTYLDSMM</sequence>
<dbReference type="PaxDb" id="4113-PGSC0003DMT400038911"/>
<dbReference type="OMA" id="FMAKEKK"/>
<proteinExistence type="predicted"/>